<organism evidence="2 3">
    <name type="scientific">Umbra pygmaea</name>
    <name type="common">Eastern mudminnow</name>
    <dbReference type="NCBI Taxonomy" id="75934"/>
    <lineage>
        <taxon>Eukaryota</taxon>
        <taxon>Metazoa</taxon>
        <taxon>Chordata</taxon>
        <taxon>Craniata</taxon>
        <taxon>Vertebrata</taxon>
        <taxon>Euteleostomi</taxon>
        <taxon>Actinopterygii</taxon>
        <taxon>Neopterygii</taxon>
        <taxon>Teleostei</taxon>
        <taxon>Protacanthopterygii</taxon>
        <taxon>Esociformes</taxon>
        <taxon>Umbridae</taxon>
        <taxon>Umbra</taxon>
    </lineage>
</organism>
<gene>
    <name evidence="2" type="ORF">UPYG_G00050620</name>
</gene>
<protein>
    <recommendedName>
        <fullName evidence="1">SET domain-containing protein</fullName>
    </recommendedName>
</protein>
<dbReference type="InterPro" id="IPR051760">
    <property type="entry name" value="KMT5A"/>
</dbReference>
<dbReference type="PANTHER" id="PTHR46167:SF1">
    <property type="entry name" value="N-LYSINE METHYLTRANSFERASE KMT5A"/>
    <property type="match status" value="1"/>
</dbReference>
<dbReference type="InterPro" id="IPR001214">
    <property type="entry name" value="SET_dom"/>
</dbReference>
<dbReference type="SUPFAM" id="SSF82199">
    <property type="entry name" value="SET domain"/>
    <property type="match status" value="1"/>
</dbReference>
<dbReference type="EMBL" id="JAGEUA010000001">
    <property type="protein sequence ID" value="KAL1024038.1"/>
    <property type="molecule type" value="Genomic_DNA"/>
</dbReference>
<sequence length="135" mass="15609">MTSITDQKWKGLAIKHFEGKGVIATMPFSRNDVVCDYHGEVISSVEGKKRMESLTDEPSYMFFFKGKGGEPLCINSQKFPCDCHPDFDTFGRRMNHSRKKNNVRPQRFTIRFPDGPRDCLLFMALRDIKVNEELL</sequence>
<dbReference type="Gene3D" id="2.170.270.10">
    <property type="entry name" value="SET domain"/>
    <property type="match status" value="1"/>
</dbReference>
<keyword evidence="3" id="KW-1185">Reference proteome</keyword>
<name>A0ABD0XRS4_UMBPY</name>
<dbReference type="InterPro" id="IPR046341">
    <property type="entry name" value="SET_dom_sf"/>
</dbReference>
<accession>A0ABD0XRS4</accession>
<evidence type="ECO:0000259" key="1">
    <source>
        <dbReference type="PROSITE" id="PS50280"/>
    </source>
</evidence>
<evidence type="ECO:0000313" key="2">
    <source>
        <dbReference type="EMBL" id="KAL1024038.1"/>
    </source>
</evidence>
<dbReference type="AlphaFoldDB" id="A0ABD0XRS4"/>
<comment type="caution">
    <text evidence="2">The sequence shown here is derived from an EMBL/GenBank/DDBJ whole genome shotgun (WGS) entry which is preliminary data.</text>
</comment>
<dbReference type="PROSITE" id="PS50280">
    <property type="entry name" value="SET"/>
    <property type="match status" value="1"/>
</dbReference>
<evidence type="ECO:0000313" key="3">
    <source>
        <dbReference type="Proteomes" id="UP001557470"/>
    </source>
</evidence>
<proteinExistence type="predicted"/>
<dbReference type="Pfam" id="PF00856">
    <property type="entry name" value="SET"/>
    <property type="match status" value="1"/>
</dbReference>
<feature type="domain" description="SET" evidence="1">
    <location>
        <begin position="10"/>
        <end position="135"/>
    </location>
</feature>
<dbReference type="PANTHER" id="PTHR46167">
    <property type="entry name" value="N-LYSINE METHYLTRANSFERASE KMT5A"/>
    <property type="match status" value="1"/>
</dbReference>
<reference evidence="2 3" key="1">
    <citation type="submission" date="2024-06" db="EMBL/GenBank/DDBJ databases">
        <authorList>
            <person name="Pan Q."/>
            <person name="Wen M."/>
            <person name="Jouanno E."/>
            <person name="Zahm M."/>
            <person name="Klopp C."/>
            <person name="Cabau C."/>
            <person name="Louis A."/>
            <person name="Berthelot C."/>
            <person name="Parey E."/>
            <person name="Roest Crollius H."/>
            <person name="Montfort J."/>
            <person name="Robinson-Rechavi M."/>
            <person name="Bouchez O."/>
            <person name="Lampietro C."/>
            <person name="Lopez Roques C."/>
            <person name="Donnadieu C."/>
            <person name="Postlethwait J."/>
            <person name="Bobe J."/>
            <person name="Verreycken H."/>
            <person name="Guiguen Y."/>
        </authorList>
    </citation>
    <scope>NUCLEOTIDE SEQUENCE [LARGE SCALE GENOMIC DNA]</scope>
    <source>
        <strain evidence="2">Up_M1</strain>
        <tissue evidence="2">Testis</tissue>
    </source>
</reference>
<dbReference type="Proteomes" id="UP001557470">
    <property type="component" value="Unassembled WGS sequence"/>
</dbReference>